<dbReference type="OrthoDB" id="676979at2759"/>
<evidence type="ECO:0000256" key="11">
    <source>
        <dbReference type="ARBA" id="ARBA00023180"/>
    </source>
</evidence>
<keyword evidence="6 12" id="KW-0547">Nucleotide-binding</keyword>
<evidence type="ECO:0000259" key="14">
    <source>
        <dbReference type="PROSITE" id="PS50011"/>
    </source>
</evidence>
<evidence type="ECO:0000313" key="16">
    <source>
        <dbReference type="Proteomes" id="UP000231279"/>
    </source>
</evidence>
<dbReference type="GO" id="GO:0016020">
    <property type="term" value="C:membrane"/>
    <property type="evidence" value="ECO:0007669"/>
    <property type="project" value="UniProtKB-SubCell"/>
</dbReference>
<evidence type="ECO:0000256" key="7">
    <source>
        <dbReference type="ARBA" id="ARBA00022777"/>
    </source>
</evidence>
<evidence type="ECO:0000256" key="10">
    <source>
        <dbReference type="ARBA" id="ARBA00023136"/>
    </source>
</evidence>
<dbReference type="InterPro" id="IPR032675">
    <property type="entry name" value="LRR_dom_sf"/>
</dbReference>
<dbReference type="SMART" id="SM00220">
    <property type="entry name" value="S_TKc"/>
    <property type="match status" value="1"/>
</dbReference>
<keyword evidence="9 13" id="KW-1133">Transmembrane helix</keyword>
<dbReference type="InterPro" id="IPR011009">
    <property type="entry name" value="Kinase-like_dom_sf"/>
</dbReference>
<keyword evidence="3 15" id="KW-0808">Transferase</keyword>
<keyword evidence="4 13" id="KW-0812">Transmembrane</keyword>
<organism evidence="15 16">
    <name type="scientific">Handroanthus impetiginosus</name>
    <dbReference type="NCBI Taxonomy" id="429701"/>
    <lineage>
        <taxon>Eukaryota</taxon>
        <taxon>Viridiplantae</taxon>
        <taxon>Streptophyta</taxon>
        <taxon>Embryophyta</taxon>
        <taxon>Tracheophyta</taxon>
        <taxon>Spermatophyta</taxon>
        <taxon>Magnoliopsida</taxon>
        <taxon>eudicotyledons</taxon>
        <taxon>Gunneridae</taxon>
        <taxon>Pentapetalae</taxon>
        <taxon>asterids</taxon>
        <taxon>lamiids</taxon>
        <taxon>Lamiales</taxon>
        <taxon>Bignoniaceae</taxon>
        <taxon>Crescentiina</taxon>
        <taxon>Tabebuia alliance</taxon>
        <taxon>Handroanthus</taxon>
    </lineage>
</organism>
<feature type="domain" description="Protein kinase" evidence="14">
    <location>
        <begin position="722"/>
        <end position="877"/>
    </location>
</feature>
<dbReference type="PANTHER" id="PTHR48056">
    <property type="entry name" value="LRR RECEPTOR-LIKE SERINE/THREONINE-PROTEIN KINASE-RELATED"/>
    <property type="match status" value="1"/>
</dbReference>
<name>A0A2G9FW60_9LAMI</name>
<dbReference type="InterPro" id="IPR000719">
    <property type="entry name" value="Prot_kinase_dom"/>
</dbReference>
<protein>
    <submittedName>
        <fullName evidence="15">Leucine-rich repeat protein</fullName>
        <ecNumber evidence="15">2.7.11.1</ecNumber>
    </submittedName>
</protein>
<keyword evidence="7" id="KW-0418">Kinase</keyword>
<sequence length="877" mass="97463">MNLGNNFLVGNIPYGIFNLSSIEKVGLTANNLEGGLPKDMCNGLSKLSGLHLSKYLLSGKISFDIHKCSELMDLSLSFNHFNGSLRSSIGWLNNLQKLIDFHPYTHGFAMKFFSFCHQLLGGVPSSLQNLSRLRELSTRGSSLTGEIPSFIFNMSSLEAVNFSNNSLSGSLPLYHNLPNLEQLFLDSNLLTGKVLEKVISLSDNKFTGEIPKSFGNLTMLKHLYLDNNNFTGELPSELGNLNLVEINVRNNRLSGRISFSIFNISTIEILQLSANNFSGQLPSTFGFSLPNLQTLFLEDNKLSGIIPSSINNASSLTILAMLSNSFTSPVPNLGNLRLLKTLLLGENNLIGEYPNKELGFLSSLTSYQNLQYKELSLNQLNGLLPASIGNFFNFLQSFRAFGCRIRGSIPVEIGNIINLTDLYLESNELIGFIPRTMGKLKRLIRIYLEYNKLEGPIPGDLCELSNLGNLYLSHNKLQGPIPKCFSKLKSMRGLYLDSNMLESNVPSNLWNLNDLLALNLSTNNLSGPFPSGIEKFKVLRDLDLSFYKFSSDVPGDIDKVESLVYLSLAHNKFQGSIPQSIGILRGLEVLDLSFNSFSGFIPKSLESLTYLKHFNVSYNKLEGKIPIGGKFANFTAESFVKNDGLCGETRLKVPRCGESVNVVSLMKYIIPSCISVIIVVIVILVLLRRQKLTKELLDNEISLHHQWRGSSYMELVQATNDFSERNKLGSGGTGSVFIGMLSDGLIVAIKVFNLQFEKISRSFDTKVEVLRAIRRRNLIKIISCCCNQDFKALVLEYMPNGSLDKWLHSHNLFLGLLQRLNFAIDVALALEHLHLGHTFPIVHCDLKQSNVLLDKDMTAHVGDFGIAKLFGEGELMA</sequence>
<dbReference type="GO" id="GO:0051707">
    <property type="term" value="P:response to other organism"/>
    <property type="evidence" value="ECO:0007669"/>
    <property type="project" value="UniProtKB-ARBA"/>
</dbReference>
<dbReference type="Gene3D" id="3.30.200.20">
    <property type="entry name" value="Phosphorylase Kinase, domain 1"/>
    <property type="match status" value="1"/>
</dbReference>
<keyword evidence="2" id="KW-0433">Leucine-rich repeat</keyword>
<dbReference type="InterPro" id="IPR050647">
    <property type="entry name" value="Plant_LRR-RLKs"/>
</dbReference>
<dbReference type="Pfam" id="PF13855">
    <property type="entry name" value="LRR_8"/>
    <property type="match status" value="2"/>
</dbReference>
<evidence type="ECO:0000256" key="12">
    <source>
        <dbReference type="PROSITE-ProRule" id="PRU10141"/>
    </source>
</evidence>
<dbReference type="STRING" id="429701.A0A2G9FW60"/>
<comment type="caution">
    <text evidence="15">The sequence shown here is derived from an EMBL/GenBank/DDBJ whole genome shotgun (WGS) entry which is preliminary data.</text>
</comment>
<gene>
    <name evidence="15" type="ORF">CDL12_30233</name>
</gene>
<evidence type="ECO:0000256" key="5">
    <source>
        <dbReference type="ARBA" id="ARBA00022737"/>
    </source>
</evidence>
<dbReference type="Proteomes" id="UP000231279">
    <property type="component" value="Unassembled WGS sequence"/>
</dbReference>
<evidence type="ECO:0000256" key="13">
    <source>
        <dbReference type="SAM" id="Phobius"/>
    </source>
</evidence>
<evidence type="ECO:0000256" key="8">
    <source>
        <dbReference type="ARBA" id="ARBA00022840"/>
    </source>
</evidence>
<evidence type="ECO:0000313" key="15">
    <source>
        <dbReference type="EMBL" id="PIM97298.1"/>
    </source>
</evidence>
<dbReference type="SUPFAM" id="SSF52047">
    <property type="entry name" value="RNI-like"/>
    <property type="match status" value="1"/>
</dbReference>
<keyword evidence="10 13" id="KW-0472">Membrane</keyword>
<dbReference type="InterPro" id="IPR001611">
    <property type="entry name" value="Leu-rich_rpt"/>
</dbReference>
<dbReference type="PANTHER" id="PTHR48056:SF73">
    <property type="entry name" value="LRR RECEPTOR-LIKE SERINE_THREONINE-PROTEIN KINASE EFR"/>
    <property type="match status" value="1"/>
</dbReference>
<evidence type="ECO:0000256" key="6">
    <source>
        <dbReference type="ARBA" id="ARBA00022741"/>
    </source>
</evidence>
<evidence type="ECO:0000256" key="2">
    <source>
        <dbReference type="ARBA" id="ARBA00022614"/>
    </source>
</evidence>
<dbReference type="PROSITE" id="PS00108">
    <property type="entry name" value="PROTEIN_KINASE_ST"/>
    <property type="match status" value="1"/>
</dbReference>
<reference evidence="16" key="1">
    <citation type="journal article" date="2018" name="Gigascience">
        <title>Genome assembly of the Pink Ipe (Handroanthus impetiginosus, Bignoniaceae), a highly valued, ecologically keystone Neotropical timber forest tree.</title>
        <authorList>
            <person name="Silva-Junior O.B."/>
            <person name="Grattapaglia D."/>
            <person name="Novaes E."/>
            <person name="Collevatti R.G."/>
        </authorList>
    </citation>
    <scope>NUCLEOTIDE SEQUENCE [LARGE SCALE GENOMIC DNA]</scope>
    <source>
        <strain evidence="16">cv. UFG-1</strain>
    </source>
</reference>
<dbReference type="SUPFAM" id="SSF52058">
    <property type="entry name" value="L domain-like"/>
    <property type="match status" value="1"/>
</dbReference>
<feature type="transmembrane region" description="Helical" evidence="13">
    <location>
        <begin position="668"/>
        <end position="687"/>
    </location>
</feature>
<dbReference type="GO" id="GO:0006952">
    <property type="term" value="P:defense response"/>
    <property type="evidence" value="ECO:0007669"/>
    <property type="project" value="UniProtKB-ARBA"/>
</dbReference>
<keyword evidence="8 12" id="KW-0067">ATP-binding</keyword>
<keyword evidence="11" id="KW-0325">Glycoprotein</keyword>
<evidence type="ECO:0000256" key="1">
    <source>
        <dbReference type="ARBA" id="ARBA00004167"/>
    </source>
</evidence>
<dbReference type="Pfam" id="PF00560">
    <property type="entry name" value="LRR_1"/>
    <property type="match status" value="3"/>
</dbReference>
<feature type="binding site" evidence="12">
    <location>
        <position position="750"/>
    </location>
    <ligand>
        <name>ATP</name>
        <dbReference type="ChEBI" id="CHEBI:30616"/>
    </ligand>
</feature>
<accession>A0A2G9FW60</accession>
<dbReference type="PROSITE" id="PS00107">
    <property type="entry name" value="PROTEIN_KINASE_ATP"/>
    <property type="match status" value="1"/>
</dbReference>
<dbReference type="EMBL" id="NKXS01010261">
    <property type="protein sequence ID" value="PIM97298.1"/>
    <property type="molecule type" value="Genomic_DNA"/>
</dbReference>
<dbReference type="InterPro" id="IPR003591">
    <property type="entry name" value="Leu-rich_rpt_typical-subtyp"/>
</dbReference>
<dbReference type="GO" id="GO:0033612">
    <property type="term" value="F:receptor serine/threonine kinase binding"/>
    <property type="evidence" value="ECO:0007669"/>
    <property type="project" value="TreeGrafter"/>
</dbReference>
<dbReference type="FunFam" id="3.80.10.10:FF:000383">
    <property type="entry name" value="Leucine-rich repeat receptor protein kinase EMS1"/>
    <property type="match status" value="1"/>
</dbReference>
<dbReference type="FunFam" id="3.80.10.10:FF:000095">
    <property type="entry name" value="LRR receptor-like serine/threonine-protein kinase GSO1"/>
    <property type="match status" value="1"/>
</dbReference>
<dbReference type="InterPro" id="IPR017441">
    <property type="entry name" value="Protein_kinase_ATP_BS"/>
</dbReference>
<keyword evidence="5" id="KW-0677">Repeat</keyword>
<dbReference type="AlphaFoldDB" id="A0A2G9FW60"/>
<dbReference type="SMART" id="SM00369">
    <property type="entry name" value="LRR_TYP"/>
    <property type="match status" value="6"/>
</dbReference>
<proteinExistence type="predicted"/>
<keyword evidence="16" id="KW-1185">Reference proteome</keyword>
<dbReference type="GO" id="GO:0004674">
    <property type="term" value="F:protein serine/threonine kinase activity"/>
    <property type="evidence" value="ECO:0007669"/>
    <property type="project" value="UniProtKB-EC"/>
</dbReference>
<evidence type="ECO:0000256" key="4">
    <source>
        <dbReference type="ARBA" id="ARBA00022692"/>
    </source>
</evidence>
<comment type="subcellular location">
    <subcellularLocation>
        <location evidence="1">Membrane</location>
        <topology evidence="1">Single-pass membrane protein</topology>
    </subcellularLocation>
</comment>
<dbReference type="InterPro" id="IPR008271">
    <property type="entry name" value="Ser/Thr_kinase_AS"/>
</dbReference>
<dbReference type="PROSITE" id="PS50011">
    <property type="entry name" value="PROTEIN_KINASE_DOM"/>
    <property type="match status" value="1"/>
</dbReference>
<dbReference type="GO" id="GO:0005524">
    <property type="term" value="F:ATP binding"/>
    <property type="evidence" value="ECO:0007669"/>
    <property type="project" value="UniProtKB-UniRule"/>
</dbReference>
<dbReference type="SUPFAM" id="SSF56112">
    <property type="entry name" value="Protein kinase-like (PK-like)"/>
    <property type="match status" value="1"/>
</dbReference>
<dbReference type="Pfam" id="PF00069">
    <property type="entry name" value="Pkinase"/>
    <property type="match status" value="1"/>
</dbReference>
<dbReference type="Gene3D" id="1.10.510.10">
    <property type="entry name" value="Transferase(Phosphotransferase) domain 1"/>
    <property type="match status" value="1"/>
</dbReference>
<evidence type="ECO:0000256" key="9">
    <source>
        <dbReference type="ARBA" id="ARBA00022989"/>
    </source>
</evidence>
<dbReference type="Gene3D" id="3.80.10.10">
    <property type="entry name" value="Ribonuclease Inhibitor"/>
    <property type="match status" value="5"/>
</dbReference>
<evidence type="ECO:0000256" key="3">
    <source>
        <dbReference type="ARBA" id="ARBA00022679"/>
    </source>
</evidence>
<dbReference type="EC" id="2.7.11.1" evidence="15"/>